<name>A0ABU3QQF1_9ACTN</name>
<protein>
    <submittedName>
        <fullName evidence="4">AMP-binding protein</fullName>
    </submittedName>
</protein>
<feature type="domain" description="AMP-dependent synthetase/ligase" evidence="3">
    <location>
        <begin position="51"/>
        <end position="445"/>
    </location>
</feature>
<dbReference type="Proteomes" id="UP001250181">
    <property type="component" value="Unassembled WGS sequence"/>
</dbReference>
<gene>
    <name evidence="4" type="ORF">RND61_23275</name>
</gene>
<sequence length="466" mass="47803">MSSAPPKESVVEDLLVAAPPPARTVVDMMRDRATGPDADRPLFTALGAAGERMAHLTPAELDARARAVAAALRRTGRPGDRVIVPPMPGLDFHVAFFGCLYAGMVAVPVADATGPVVAAIARDCRPGAVLVPDATTPGPVPGVPRVAVRGQARASRHWRGGPVAPGPLAPDPAAPGPLAPSSVAPDALAPDPLAPGPAAPALLQYAARTGRRGPAGVVVGHGALVAGQAAVRDRCDVDPGTTVVSWLPLWHGTGLATALVLPLVSGATAVTLEPAAFVRDPRVWLRAIEAEEDVFAAAPDAAYELCVRRVPAAERMRIDLSTWRVAAVGAGGGRPVRARTLHRFADAFRPGFFREEVFAAGYGTGGGALGATLARPLHPTVAGHYDRASLTRGEAVPVSRADRGGVELVGRGTPLPGVGVRVVDPASRRAVPERVVGEIWVDAPGGAVSRTGDLGFFDGGELFVTG</sequence>
<evidence type="ECO:0000313" key="4">
    <source>
        <dbReference type="EMBL" id="MDT9684957.1"/>
    </source>
</evidence>
<proteinExistence type="inferred from homology"/>
<comment type="similarity">
    <text evidence="1">Belongs to the ATP-dependent AMP-binding enzyme family.</text>
</comment>
<feature type="compositionally biased region" description="Pro residues" evidence="2">
    <location>
        <begin position="164"/>
        <end position="178"/>
    </location>
</feature>
<dbReference type="PANTHER" id="PTHR22754">
    <property type="entry name" value="DISCO-INTERACTING PROTEIN 2 DIP2 -RELATED"/>
    <property type="match status" value="1"/>
</dbReference>
<dbReference type="Pfam" id="PF00501">
    <property type="entry name" value="AMP-binding"/>
    <property type="match status" value="1"/>
</dbReference>
<dbReference type="EMBL" id="JAWCTQ010000034">
    <property type="protein sequence ID" value="MDT9684957.1"/>
    <property type="molecule type" value="Genomic_DNA"/>
</dbReference>
<dbReference type="RefSeq" id="WP_315880004.1">
    <property type="nucleotide sequence ID" value="NZ_JAWCTQ010000034.1"/>
</dbReference>
<feature type="compositionally biased region" description="Low complexity" evidence="2">
    <location>
        <begin position="179"/>
        <end position="191"/>
    </location>
</feature>
<keyword evidence="5" id="KW-1185">Reference proteome</keyword>
<evidence type="ECO:0000313" key="5">
    <source>
        <dbReference type="Proteomes" id="UP001250181"/>
    </source>
</evidence>
<comment type="caution">
    <text evidence="4">The sequence shown here is derived from an EMBL/GenBank/DDBJ whole genome shotgun (WGS) entry which is preliminary data.</text>
</comment>
<reference evidence="4 5" key="1">
    <citation type="submission" date="2023-09" db="EMBL/GenBank/DDBJ databases">
        <title>Streptomyces sp. nov.: A antagonism against Alternaria gaisen Producing Streptochlin, Isolated from Tamarix root soil.</title>
        <authorList>
            <person name="Chen Y."/>
        </authorList>
    </citation>
    <scope>NUCLEOTIDE SEQUENCE [LARGE SCALE GENOMIC DNA]</scope>
    <source>
        <strain evidence="4 5">TRM76323</strain>
    </source>
</reference>
<dbReference type="SUPFAM" id="SSF56801">
    <property type="entry name" value="Acetyl-CoA synthetase-like"/>
    <property type="match status" value="1"/>
</dbReference>
<dbReference type="InterPro" id="IPR000873">
    <property type="entry name" value="AMP-dep_synth/lig_dom"/>
</dbReference>
<evidence type="ECO:0000259" key="3">
    <source>
        <dbReference type="Pfam" id="PF00501"/>
    </source>
</evidence>
<evidence type="ECO:0000256" key="1">
    <source>
        <dbReference type="ARBA" id="ARBA00006432"/>
    </source>
</evidence>
<dbReference type="InterPro" id="IPR042099">
    <property type="entry name" value="ANL_N_sf"/>
</dbReference>
<accession>A0ABU3QQF1</accession>
<feature type="region of interest" description="Disordered" evidence="2">
    <location>
        <begin position="149"/>
        <end position="191"/>
    </location>
</feature>
<organism evidence="4 5">
    <name type="scientific">Streptomyces tamarix</name>
    <dbReference type="NCBI Taxonomy" id="3078565"/>
    <lineage>
        <taxon>Bacteria</taxon>
        <taxon>Bacillati</taxon>
        <taxon>Actinomycetota</taxon>
        <taxon>Actinomycetes</taxon>
        <taxon>Kitasatosporales</taxon>
        <taxon>Streptomycetaceae</taxon>
        <taxon>Streptomyces</taxon>
    </lineage>
</organism>
<dbReference type="PANTHER" id="PTHR22754:SF32">
    <property type="entry name" value="DISCO-INTERACTING PROTEIN 2"/>
    <property type="match status" value="1"/>
</dbReference>
<dbReference type="Gene3D" id="3.40.50.12780">
    <property type="entry name" value="N-terminal domain of ligase-like"/>
    <property type="match status" value="1"/>
</dbReference>
<evidence type="ECO:0000256" key="2">
    <source>
        <dbReference type="SAM" id="MobiDB-lite"/>
    </source>
</evidence>